<reference evidence="1" key="1">
    <citation type="submission" date="2021-05" db="EMBL/GenBank/DDBJ databases">
        <authorList>
            <person name="Pan Q."/>
            <person name="Jouanno E."/>
            <person name="Zahm M."/>
            <person name="Klopp C."/>
            <person name="Cabau C."/>
            <person name="Louis A."/>
            <person name="Berthelot C."/>
            <person name="Parey E."/>
            <person name="Roest Crollius H."/>
            <person name="Montfort J."/>
            <person name="Robinson-Rechavi M."/>
            <person name="Bouchez O."/>
            <person name="Lampietro C."/>
            <person name="Lopez Roques C."/>
            <person name="Donnadieu C."/>
            <person name="Postlethwait J."/>
            <person name="Bobe J."/>
            <person name="Dillon D."/>
            <person name="Chandos A."/>
            <person name="von Hippel F."/>
            <person name="Guiguen Y."/>
        </authorList>
    </citation>
    <scope>NUCLEOTIDE SEQUENCE</scope>
    <source>
        <strain evidence="1">YG-Jan2019</strain>
    </source>
</reference>
<comment type="caution">
    <text evidence="1">The sequence shown here is derived from an EMBL/GenBank/DDBJ whole genome shotgun (WGS) entry which is preliminary data.</text>
</comment>
<evidence type="ECO:0000313" key="2">
    <source>
        <dbReference type="Proteomes" id="UP001157502"/>
    </source>
</evidence>
<dbReference type="Proteomes" id="UP001157502">
    <property type="component" value="Chromosome 15"/>
</dbReference>
<sequence length="143" mass="15974">MPETHLPRRNVRLASCTAGRSHPTGGDHPLLPGIGSRRSAPFALAHPRANIASPPASARLKRRPVMRSDRGPGVTRRPGESVRGEEIEERRRGRRRGSGRATVVQIAHRCVKLKRSATGAVIKRMRCRRMESHKRMPAWFTLP</sequence>
<keyword evidence="2" id="KW-1185">Reference proteome</keyword>
<protein>
    <submittedName>
        <fullName evidence="1">Uncharacterized protein</fullName>
    </submittedName>
</protein>
<name>A0ACC2GBN3_DALPE</name>
<evidence type="ECO:0000313" key="1">
    <source>
        <dbReference type="EMBL" id="KAJ8000945.1"/>
    </source>
</evidence>
<dbReference type="EMBL" id="CM055742">
    <property type="protein sequence ID" value="KAJ8000945.1"/>
    <property type="molecule type" value="Genomic_DNA"/>
</dbReference>
<proteinExistence type="predicted"/>
<gene>
    <name evidence="1" type="ORF">DPEC_G00185640</name>
</gene>
<accession>A0ACC2GBN3</accession>
<organism evidence="1 2">
    <name type="scientific">Dallia pectoralis</name>
    <name type="common">Alaska blackfish</name>
    <dbReference type="NCBI Taxonomy" id="75939"/>
    <lineage>
        <taxon>Eukaryota</taxon>
        <taxon>Metazoa</taxon>
        <taxon>Chordata</taxon>
        <taxon>Craniata</taxon>
        <taxon>Vertebrata</taxon>
        <taxon>Euteleostomi</taxon>
        <taxon>Actinopterygii</taxon>
        <taxon>Neopterygii</taxon>
        <taxon>Teleostei</taxon>
        <taxon>Protacanthopterygii</taxon>
        <taxon>Esociformes</taxon>
        <taxon>Umbridae</taxon>
        <taxon>Dallia</taxon>
    </lineage>
</organism>